<dbReference type="GO" id="GO:1901137">
    <property type="term" value="P:carbohydrate derivative biosynthetic process"/>
    <property type="evidence" value="ECO:0007669"/>
    <property type="project" value="UniProtKB-ARBA"/>
</dbReference>
<comment type="caution">
    <text evidence="5">The sequence shown here is derived from an EMBL/GenBank/DDBJ whole genome shotgun (WGS) entry which is preliminary data.</text>
</comment>
<dbReference type="Pfam" id="PF13692">
    <property type="entry name" value="Glyco_trans_1_4"/>
    <property type="match status" value="1"/>
</dbReference>
<dbReference type="GO" id="GO:0016758">
    <property type="term" value="F:hexosyltransferase activity"/>
    <property type="evidence" value="ECO:0007669"/>
    <property type="project" value="TreeGrafter"/>
</dbReference>
<protein>
    <recommendedName>
        <fullName evidence="1">D-inositol 3-phosphate glycosyltransferase</fullName>
    </recommendedName>
</protein>
<sequence>MLTGFPNYPTGQVSEGYRVRRHTTERVDGVDVHRVALYASHDASTLKRMMNYGSFGVSAMVSGGAALRGLDALWVNYSPITVAGAQLVARHAFGVPSVVHVLDLWPDTLFAGGFASEGRAGRVLAAGLERWCRSMYGSASSVAYISPSVGETLEGRGVPRHKLHYVPMWADEGIFRPGGTSMRKTFGIDDDAIVLLYAGAMGEAQGLESLIEACRQISDPRFVCLMAGSGVTEAALRAQAEGLSNVRFIGRVTQDEMTDLMATADVNFVGLRSHALSHLTMPSKTQATLAAGKPLIVAAEGDVAGVVSASGAGFLARPGDVGSIAAAILAALGLGRPGLAPLGDRARAFYDSTFSVREGVARVEALLTDAAESGPRVSAGNLIHSTTQR</sequence>
<evidence type="ECO:0000256" key="1">
    <source>
        <dbReference type="ARBA" id="ARBA00021292"/>
    </source>
</evidence>
<proteinExistence type="predicted"/>
<reference evidence="5 6" key="1">
    <citation type="submission" date="2019-07" db="EMBL/GenBank/DDBJ databases">
        <title>Whole genome shotgun sequence of Terrabacter aerolatus NBRC 106305.</title>
        <authorList>
            <person name="Hosoyama A."/>
            <person name="Uohara A."/>
            <person name="Ohji S."/>
            <person name="Ichikawa N."/>
        </authorList>
    </citation>
    <scope>NUCLEOTIDE SEQUENCE [LARGE SCALE GENOMIC DNA]</scope>
    <source>
        <strain evidence="5 6">NBRC 106305</strain>
    </source>
</reference>
<dbReference type="PANTHER" id="PTHR45947">
    <property type="entry name" value="SULFOQUINOVOSYL TRANSFERASE SQD2"/>
    <property type="match status" value="1"/>
</dbReference>
<dbReference type="Gene3D" id="3.40.50.2000">
    <property type="entry name" value="Glycogen Phosphorylase B"/>
    <property type="match status" value="2"/>
</dbReference>
<dbReference type="PANTHER" id="PTHR45947:SF3">
    <property type="entry name" value="SULFOQUINOVOSYL TRANSFERASE SQD2"/>
    <property type="match status" value="1"/>
</dbReference>
<accession>A0A512CZP9</accession>
<keyword evidence="6" id="KW-1185">Reference proteome</keyword>
<gene>
    <name evidence="5" type="ORF">TAE01_15080</name>
</gene>
<name>A0A512CZP9_9MICO</name>
<evidence type="ECO:0000313" key="5">
    <source>
        <dbReference type="EMBL" id="GEO29698.1"/>
    </source>
</evidence>
<dbReference type="InterPro" id="IPR050194">
    <property type="entry name" value="Glycosyltransferase_grp1"/>
</dbReference>
<evidence type="ECO:0000313" key="6">
    <source>
        <dbReference type="Proteomes" id="UP000321534"/>
    </source>
</evidence>
<dbReference type="CDD" id="cd03794">
    <property type="entry name" value="GT4_WbuB-like"/>
    <property type="match status" value="1"/>
</dbReference>
<dbReference type="SUPFAM" id="SSF53756">
    <property type="entry name" value="UDP-Glycosyltransferase/glycogen phosphorylase"/>
    <property type="match status" value="1"/>
</dbReference>
<evidence type="ECO:0000259" key="4">
    <source>
        <dbReference type="Pfam" id="PF13579"/>
    </source>
</evidence>
<organism evidence="5 6">
    <name type="scientific">Terrabacter aerolatus</name>
    <dbReference type="NCBI Taxonomy" id="422442"/>
    <lineage>
        <taxon>Bacteria</taxon>
        <taxon>Bacillati</taxon>
        <taxon>Actinomycetota</taxon>
        <taxon>Actinomycetes</taxon>
        <taxon>Micrococcales</taxon>
        <taxon>Intrasporangiaceae</taxon>
        <taxon>Terrabacter</taxon>
    </lineage>
</organism>
<evidence type="ECO:0000256" key="2">
    <source>
        <dbReference type="ARBA" id="ARBA00022676"/>
    </source>
</evidence>
<keyword evidence="2" id="KW-0328">Glycosyltransferase</keyword>
<dbReference type="InterPro" id="IPR028098">
    <property type="entry name" value="Glyco_trans_4-like_N"/>
</dbReference>
<dbReference type="Proteomes" id="UP000321534">
    <property type="component" value="Unassembled WGS sequence"/>
</dbReference>
<keyword evidence="3" id="KW-0808">Transferase</keyword>
<dbReference type="AlphaFoldDB" id="A0A512CZP9"/>
<feature type="domain" description="Glycosyltransferase subfamily 4-like N-terminal" evidence="4">
    <location>
        <begin position="18"/>
        <end position="169"/>
    </location>
</feature>
<dbReference type="EMBL" id="BJYX01000006">
    <property type="protein sequence ID" value="GEO29698.1"/>
    <property type="molecule type" value="Genomic_DNA"/>
</dbReference>
<evidence type="ECO:0000256" key="3">
    <source>
        <dbReference type="ARBA" id="ARBA00022679"/>
    </source>
</evidence>
<dbReference type="Pfam" id="PF13579">
    <property type="entry name" value="Glyco_trans_4_4"/>
    <property type="match status" value="1"/>
</dbReference>